<keyword evidence="3" id="KW-1185">Reference proteome</keyword>
<dbReference type="Proteomes" id="UP000248749">
    <property type="component" value="Unassembled WGS sequence"/>
</dbReference>
<dbReference type="OrthoDB" id="5522046at2"/>
<name>A0A2W2DRK0_9ACTN</name>
<dbReference type="Pfam" id="PF00248">
    <property type="entry name" value="Aldo_ket_red"/>
    <property type="match status" value="1"/>
</dbReference>
<dbReference type="PANTHER" id="PTHR43312">
    <property type="entry name" value="D-THREO-ALDOSE 1-DEHYDROGENASE"/>
    <property type="match status" value="1"/>
</dbReference>
<organism evidence="2 3">
    <name type="scientific">Micromonospora deserti</name>
    <dbReference type="NCBI Taxonomy" id="2070366"/>
    <lineage>
        <taxon>Bacteria</taxon>
        <taxon>Bacillati</taxon>
        <taxon>Actinomycetota</taxon>
        <taxon>Actinomycetes</taxon>
        <taxon>Micromonosporales</taxon>
        <taxon>Micromonosporaceae</taxon>
        <taxon>Micromonospora</taxon>
    </lineage>
</organism>
<reference evidence="2 3" key="1">
    <citation type="submission" date="2018-01" db="EMBL/GenBank/DDBJ databases">
        <title>Draft genome sequence of Salinispora sp. 13K206.</title>
        <authorList>
            <person name="Sahin N."/>
            <person name="Saygin H."/>
            <person name="Ay H."/>
        </authorList>
    </citation>
    <scope>NUCLEOTIDE SEQUENCE [LARGE SCALE GENOMIC DNA]</scope>
    <source>
        <strain evidence="2 3">13K206</strain>
    </source>
</reference>
<comment type="caution">
    <text evidence="2">The sequence shown here is derived from an EMBL/GenBank/DDBJ whole genome shotgun (WGS) entry which is preliminary data.</text>
</comment>
<dbReference type="PANTHER" id="PTHR43312:SF1">
    <property type="entry name" value="NADP-DEPENDENT OXIDOREDUCTASE DOMAIN-CONTAINING PROTEIN"/>
    <property type="match status" value="1"/>
</dbReference>
<accession>A0A2W2DRK0</accession>
<proteinExistence type="predicted"/>
<dbReference type="Gene3D" id="3.20.20.100">
    <property type="entry name" value="NADP-dependent oxidoreductase domain"/>
    <property type="match status" value="1"/>
</dbReference>
<dbReference type="RefSeq" id="WP_111132574.1">
    <property type="nucleotide sequence ID" value="NZ_POUB01000009.1"/>
</dbReference>
<dbReference type="InterPro" id="IPR023210">
    <property type="entry name" value="NADP_OxRdtase_dom"/>
</dbReference>
<dbReference type="AlphaFoldDB" id="A0A2W2DRK0"/>
<evidence type="ECO:0000259" key="1">
    <source>
        <dbReference type="Pfam" id="PF00248"/>
    </source>
</evidence>
<feature type="domain" description="NADP-dependent oxidoreductase" evidence="1">
    <location>
        <begin position="45"/>
        <end position="234"/>
    </location>
</feature>
<dbReference type="SUPFAM" id="SSF51430">
    <property type="entry name" value="NAD(P)-linked oxidoreductase"/>
    <property type="match status" value="1"/>
</dbReference>
<gene>
    <name evidence="2" type="ORF">C1I99_02740</name>
</gene>
<evidence type="ECO:0000313" key="3">
    <source>
        <dbReference type="Proteomes" id="UP000248749"/>
    </source>
</evidence>
<evidence type="ECO:0000313" key="2">
    <source>
        <dbReference type="EMBL" id="PZG02388.1"/>
    </source>
</evidence>
<dbReference type="InterPro" id="IPR036812">
    <property type="entry name" value="NAD(P)_OxRdtase_dom_sf"/>
</dbReference>
<sequence length="304" mass="32772">MAIIDRLAGASRIGLGLAAVGRPGYINLGRAADLPVERTVEALRARACELLDQAYAAGVRYFDVARSYGRAEEFLAQWLQARPDIDDVVVGSKWGYTYTAGWRVEAETHEVKDHRVATFDRQYGETRALLGDRLDLYQIHSVTPDSPALRDATLHRRLADLAEQGVVVGLSTSGPAQAEVIRSALGVRVDGQPLFRSVQATWNLLEPSAGPALAEAHDVGCLVFVKEALANGRLAVRGGVGDGVALAAALRQPWAAIVLSGAATGDQLASNLRAETLTVDPARWADLAVPGTRYWQERSQLPWT</sequence>
<dbReference type="EMBL" id="POUB01000009">
    <property type="protein sequence ID" value="PZG02388.1"/>
    <property type="molecule type" value="Genomic_DNA"/>
</dbReference>
<dbReference type="InterPro" id="IPR053135">
    <property type="entry name" value="AKR2_Oxidoreductase"/>
</dbReference>
<dbReference type="CDD" id="cd19098">
    <property type="entry name" value="AKR_unchar"/>
    <property type="match status" value="1"/>
</dbReference>
<protein>
    <submittedName>
        <fullName evidence="2">Aldo/keto reductase</fullName>
    </submittedName>
</protein>